<keyword evidence="1" id="KW-0732">Signal</keyword>
<evidence type="ECO:0000313" key="3">
    <source>
        <dbReference type="Proteomes" id="UP000486351"/>
    </source>
</evidence>
<feature type="signal peptide" evidence="1">
    <location>
        <begin position="1"/>
        <end position="21"/>
    </location>
</feature>
<evidence type="ECO:0000256" key="1">
    <source>
        <dbReference type="SAM" id="SignalP"/>
    </source>
</evidence>
<comment type="caution">
    <text evidence="2">The sequence shown here is derived from an EMBL/GenBank/DDBJ whole genome shotgun (WGS) entry which is preliminary data.</text>
</comment>
<organism evidence="2 3">
    <name type="scientific">Phytophthora fragariae</name>
    <dbReference type="NCBI Taxonomy" id="53985"/>
    <lineage>
        <taxon>Eukaryota</taxon>
        <taxon>Sar</taxon>
        <taxon>Stramenopiles</taxon>
        <taxon>Oomycota</taxon>
        <taxon>Peronosporomycetes</taxon>
        <taxon>Peronosporales</taxon>
        <taxon>Peronosporaceae</taxon>
        <taxon>Phytophthora</taxon>
    </lineage>
</organism>
<dbReference type="EMBL" id="QXFY01001525">
    <property type="protein sequence ID" value="KAE9315588.1"/>
    <property type="molecule type" value="Genomic_DNA"/>
</dbReference>
<proteinExistence type="predicted"/>
<protein>
    <recommendedName>
        <fullName evidence="4">RxLR effector protein</fullName>
    </recommendedName>
</protein>
<feature type="chain" id="PRO_5026058235" description="RxLR effector protein" evidence="1">
    <location>
        <begin position="22"/>
        <end position="261"/>
    </location>
</feature>
<gene>
    <name evidence="2" type="ORF">PF008_g19213</name>
</gene>
<dbReference type="AlphaFoldDB" id="A0A6G0R321"/>
<name>A0A6G0R321_9STRA</name>
<evidence type="ECO:0000313" key="2">
    <source>
        <dbReference type="EMBL" id="KAE9315588.1"/>
    </source>
</evidence>
<accession>A0A6G0R321</accession>
<reference evidence="2 3" key="1">
    <citation type="submission" date="2018-09" db="EMBL/GenBank/DDBJ databases">
        <title>Genomic investigation of the strawberry pathogen Phytophthora fragariae indicates pathogenicity is determined by transcriptional variation in three key races.</title>
        <authorList>
            <person name="Adams T.M."/>
            <person name="Armitage A.D."/>
            <person name="Sobczyk M.K."/>
            <person name="Bates H.J."/>
            <person name="Dunwell J.M."/>
            <person name="Nellist C.F."/>
            <person name="Harrison R.J."/>
        </authorList>
    </citation>
    <scope>NUCLEOTIDE SEQUENCE [LARGE SCALE GENOMIC DNA]</scope>
    <source>
        <strain evidence="2 3">NOV-77</strain>
    </source>
</reference>
<dbReference type="Proteomes" id="UP000486351">
    <property type="component" value="Unassembled WGS sequence"/>
</dbReference>
<evidence type="ECO:0008006" key="4">
    <source>
        <dbReference type="Google" id="ProtNLM"/>
    </source>
</evidence>
<sequence length="261" mass="28877">MRLLYSIAFAVATGLLHCSDGTEIDKNVQVSQRTILDAPPLNHAQPTDQNPGVGKRFLRATSAETLGGNGGVESTGSSYKASSPINMVDSSSYSACGSCDQEERAIKLPNPIAKLVKLIKGKKVPSVATDLLKSRKDKITPAKLRVKMLEKLPPELAAELIFLKPPKRLLPTKVPAKLPSKLPSKIKAQAFKIPGVADVTIRLQMEVWFYYRMPPTFVFRKLGLVGIVGKDSDKLLHAHPNYKYFKSYFDAWYKAQQHLIF</sequence>